<protein>
    <submittedName>
        <fullName evidence="3">HD domain-containing protein</fullName>
    </submittedName>
</protein>
<dbReference type="Proteomes" id="UP001301012">
    <property type="component" value="Unassembled WGS sequence"/>
</dbReference>
<dbReference type="RefSeq" id="WP_284133050.1">
    <property type="nucleotide sequence ID" value="NZ_JASKYM010000005.1"/>
</dbReference>
<feature type="domain" description="HD" evidence="2">
    <location>
        <begin position="59"/>
        <end position="146"/>
    </location>
</feature>
<evidence type="ECO:0000313" key="3">
    <source>
        <dbReference type="EMBL" id="MDK2564119.1"/>
    </source>
</evidence>
<proteinExistence type="predicted"/>
<keyword evidence="1" id="KW-0547">Nucleotide-binding</keyword>
<dbReference type="InterPro" id="IPR006674">
    <property type="entry name" value="HD_domain"/>
</dbReference>
<reference evidence="3 4" key="1">
    <citation type="submission" date="2023-05" db="EMBL/GenBank/DDBJ databases">
        <title>Rombocin, a short stable natural nisin variant, displays selective antimicrobial activity against Listeria monocytogenes and employs dual mode of action to kill target bacterial strains.</title>
        <authorList>
            <person name="Wambui J."/>
            <person name="Stephan R."/>
            <person name="Kuipers O.P."/>
        </authorList>
    </citation>
    <scope>NUCLEOTIDE SEQUENCE [LARGE SCALE GENOMIC DNA]</scope>
    <source>
        <strain evidence="3 4">RC002</strain>
    </source>
</reference>
<name>A0ABT7EB07_9FIRM</name>
<dbReference type="NCBIfam" id="TIGR00277">
    <property type="entry name" value="HDIG"/>
    <property type="match status" value="1"/>
</dbReference>
<dbReference type="CDD" id="cd00077">
    <property type="entry name" value="HDc"/>
    <property type="match status" value="1"/>
</dbReference>
<evidence type="ECO:0000259" key="2">
    <source>
        <dbReference type="Pfam" id="PF01966"/>
    </source>
</evidence>
<dbReference type="InterPro" id="IPR006675">
    <property type="entry name" value="HDIG_dom"/>
</dbReference>
<keyword evidence="4" id="KW-1185">Reference proteome</keyword>
<accession>A0ABT7EB07</accession>
<organism evidence="3 4">
    <name type="scientific">Romboutsia sedimentorum</name>
    <dbReference type="NCBI Taxonomy" id="1368474"/>
    <lineage>
        <taxon>Bacteria</taxon>
        <taxon>Bacillati</taxon>
        <taxon>Bacillota</taxon>
        <taxon>Clostridia</taxon>
        <taxon>Peptostreptococcales</taxon>
        <taxon>Peptostreptococcaceae</taxon>
        <taxon>Romboutsia</taxon>
    </lineage>
</organism>
<dbReference type="Pfam" id="PF01966">
    <property type="entry name" value="HD"/>
    <property type="match status" value="1"/>
</dbReference>
<dbReference type="InterPro" id="IPR003607">
    <property type="entry name" value="HD/PDEase_dom"/>
</dbReference>
<evidence type="ECO:0000256" key="1">
    <source>
        <dbReference type="ARBA" id="ARBA00022741"/>
    </source>
</evidence>
<dbReference type="SUPFAM" id="SSF109604">
    <property type="entry name" value="HD-domain/PDEase-like"/>
    <property type="match status" value="1"/>
</dbReference>
<sequence length="207" mass="24323">MKSNEIFNEVNEILLKSMKPSEDIKRLIKEGKFDKKPFNDIKSLGLIDQNPKFHPEGSVLNHILLVVDMASEVKELSRNKKVFMWSALLHDIGKLTTTKIRKGRITSYNHDVEGEKIGLNFLKSLTEDQEFNEKVSKLIRWHMQPLFFDKNLPFFEPQNMLNDVEYKEVALLSFCDRLGRGKLNEQGIEKEKQNIEKFEEYCKQEME</sequence>
<comment type="caution">
    <text evidence="3">The sequence shown here is derived from an EMBL/GenBank/DDBJ whole genome shotgun (WGS) entry which is preliminary data.</text>
</comment>
<dbReference type="PANTHER" id="PTHR47545:SF2">
    <property type="entry name" value="CC-ADDING TRNA NUCLEOTIDYLTRANSFERASE"/>
    <property type="match status" value="1"/>
</dbReference>
<evidence type="ECO:0000313" key="4">
    <source>
        <dbReference type="Proteomes" id="UP001301012"/>
    </source>
</evidence>
<dbReference type="Gene3D" id="1.10.3090.10">
    <property type="entry name" value="cca-adding enzyme, domain 2"/>
    <property type="match status" value="1"/>
</dbReference>
<dbReference type="EMBL" id="JASKYM010000005">
    <property type="protein sequence ID" value="MDK2564119.1"/>
    <property type="molecule type" value="Genomic_DNA"/>
</dbReference>
<dbReference type="InterPro" id="IPR050124">
    <property type="entry name" value="tRNA_CCA-adding_enzyme"/>
</dbReference>
<dbReference type="PANTHER" id="PTHR47545">
    <property type="entry name" value="MULTIFUNCTIONAL CCA PROTEIN"/>
    <property type="match status" value="1"/>
</dbReference>
<gene>
    <name evidence="3" type="ORF">QOZ84_11210</name>
</gene>